<accession>A0A1H2IIJ6</accession>
<dbReference type="InterPro" id="IPR006311">
    <property type="entry name" value="TAT_signal"/>
</dbReference>
<evidence type="ECO:0000256" key="2">
    <source>
        <dbReference type="ARBA" id="ARBA00022525"/>
    </source>
</evidence>
<dbReference type="EMBL" id="LT629791">
    <property type="protein sequence ID" value="SDU43977.1"/>
    <property type="molecule type" value="Genomic_DNA"/>
</dbReference>
<dbReference type="InterPro" id="IPR019931">
    <property type="entry name" value="LPXTG_anchor"/>
</dbReference>
<dbReference type="SUPFAM" id="SSF55486">
    <property type="entry name" value="Metalloproteases ('zincins'), catalytic domain"/>
    <property type="match status" value="1"/>
</dbReference>
<keyword evidence="1" id="KW-0134">Cell wall</keyword>
<dbReference type="AlphaFoldDB" id="A0A1H2IIJ6"/>
<dbReference type="NCBIfam" id="TIGR01167">
    <property type="entry name" value="LPXTG_anchor"/>
    <property type="match status" value="1"/>
</dbReference>
<dbReference type="Proteomes" id="UP000182977">
    <property type="component" value="Chromosome I"/>
</dbReference>
<name>A0A1H2IIJ6_9ACTN</name>
<dbReference type="PROSITE" id="PS51318">
    <property type="entry name" value="TAT"/>
    <property type="match status" value="1"/>
</dbReference>
<evidence type="ECO:0000313" key="8">
    <source>
        <dbReference type="EMBL" id="SDU43977.1"/>
    </source>
</evidence>
<dbReference type="InterPro" id="IPR013783">
    <property type="entry name" value="Ig-like_fold"/>
</dbReference>
<reference evidence="9" key="1">
    <citation type="submission" date="2016-10" db="EMBL/GenBank/DDBJ databases">
        <authorList>
            <person name="Varghese N."/>
            <person name="Submissions S."/>
        </authorList>
    </citation>
    <scope>NUCLEOTIDE SEQUENCE [LARGE SCALE GENOMIC DNA]</scope>
    <source>
        <strain evidence="9">DSM 45079</strain>
    </source>
</reference>
<feature type="domain" description="Gram-positive cocci surface proteins LPxTG" evidence="7">
    <location>
        <begin position="747"/>
        <end position="782"/>
    </location>
</feature>
<dbReference type="InterPro" id="IPR044016">
    <property type="entry name" value="Big_13"/>
</dbReference>
<organism evidence="8 9">
    <name type="scientific">Jiangella alkaliphila</name>
    <dbReference type="NCBI Taxonomy" id="419479"/>
    <lineage>
        <taxon>Bacteria</taxon>
        <taxon>Bacillati</taxon>
        <taxon>Actinomycetota</taxon>
        <taxon>Actinomycetes</taxon>
        <taxon>Jiangellales</taxon>
        <taxon>Jiangellaceae</taxon>
        <taxon>Jiangella</taxon>
    </lineage>
</organism>
<feature type="region of interest" description="Disordered" evidence="5">
    <location>
        <begin position="342"/>
        <end position="362"/>
    </location>
</feature>
<feature type="compositionally biased region" description="Acidic residues" evidence="5">
    <location>
        <begin position="722"/>
        <end position="748"/>
    </location>
</feature>
<keyword evidence="3 6" id="KW-0732">Signal</keyword>
<feature type="region of interest" description="Disordered" evidence="5">
    <location>
        <begin position="714"/>
        <end position="751"/>
    </location>
</feature>
<dbReference type="GO" id="GO:0005975">
    <property type="term" value="P:carbohydrate metabolic process"/>
    <property type="evidence" value="ECO:0007669"/>
    <property type="project" value="UniProtKB-ARBA"/>
</dbReference>
<dbReference type="Gene3D" id="2.60.40.10">
    <property type="entry name" value="Immunoglobulins"/>
    <property type="match status" value="2"/>
</dbReference>
<feature type="signal peptide" evidence="6">
    <location>
        <begin position="1"/>
        <end position="31"/>
    </location>
</feature>
<feature type="region of interest" description="Disordered" evidence="5">
    <location>
        <begin position="631"/>
        <end position="652"/>
    </location>
</feature>
<feature type="chain" id="PRO_5009276674" evidence="6">
    <location>
        <begin position="32"/>
        <end position="782"/>
    </location>
</feature>
<dbReference type="RefSeq" id="WP_083421293.1">
    <property type="nucleotide sequence ID" value="NZ_LBMC01000040.1"/>
</dbReference>
<keyword evidence="9" id="KW-1185">Reference proteome</keyword>
<feature type="compositionally biased region" description="Basic and acidic residues" evidence="5">
    <location>
        <begin position="86"/>
        <end position="95"/>
    </location>
</feature>
<dbReference type="Pfam" id="PF00746">
    <property type="entry name" value="Gram_pos_anchor"/>
    <property type="match status" value="1"/>
</dbReference>
<keyword evidence="4" id="KW-0572">Peptidoglycan-anchor</keyword>
<proteinExistence type="predicted"/>
<evidence type="ECO:0000256" key="4">
    <source>
        <dbReference type="ARBA" id="ARBA00023088"/>
    </source>
</evidence>
<feature type="compositionally biased region" description="Low complexity" evidence="5">
    <location>
        <begin position="96"/>
        <end position="107"/>
    </location>
</feature>
<evidence type="ECO:0000313" key="9">
    <source>
        <dbReference type="Proteomes" id="UP000182977"/>
    </source>
</evidence>
<evidence type="ECO:0000256" key="3">
    <source>
        <dbReference type="ARBA" id="ARBA00022729"/>
    </source>
</evidence>
<feature type="region of interest" description="Disordered" evidence="5">
    <location>
        <begin position="86"/>
        <end position="112"/>
    </location>
</feature>
<dbReference type="STRING" id="419479.SAMN04488563_1753"/>
<dbReference type="PROSITE" id="PS50847">
    <property type="entry name" value="GRAM_POS_ANCHORING"/>
    <property type="match status" value="1"/>
</dbReference>
<sequence>MNRRMTRRLLAAVAVTGTGALAFAGAVPANATDELTELVDLQSDEVVARSLEVAADRADLAVDVVRELVQSGQAIVGDGGTLSYTDRFDAPDGHASDAAPAADVPGDPAGGSKPGAPFTVYLDFDGATVQNTEWNRSYQTDVFELSANAAASDADYVYQVWARVAEDYAPFDVNVTTTDPGPDALYKTSDDDGEYGMTAVVTDTTDIEPADQASGRAWLGGFGNEFLSPAMIFAPIARDSNAPDVGNIVSHEIGHTLNLAHDGIGEDEYYGDTLAEPTSLWGPIMGAPWSAPLSQWSPGDYAGATNSGQDDLAEITADSTLQTFAVFDGDTLWVDVFCTDASDPNNPQPGDQAFKPAGPEGDPCAEVGDELTLEFYYSGRSAYAADDHGDVLDEGTALDNGSGEFTAAGIIGQSGERDVFTLVTGGGPITVAAEGATVGSNLDLRVELIDAAGELVAEASPETATDIASSPTDRQATGLDAQLEAEVETGMYYVRVSGVGQGDPAANTPSNGSGYTEYGSLGNYTVTGTAAAFEADPITIISPEDGDEVQPSPVEITGSAEPGSTVTLTLGDEVVGEGSTDDEGTWSIVLTADLPYGESTITAQQTVGTIQVPETASVTVVVPVDPPTIVRPVDGDTATTATPTFSGDGLPGASVELSITCGEETWSGTAEVDGEGAWTFTPEQNLPNGECTVTAVQSINGVTSAQTDPVSFTVDVAGGDEGGSDDGGDGGTDDGGEGGAEDGDDDLPDTGASTNLYVLTAGLLLLGLGGALYARTRHSVTG</sequence>
<dbReference type="Pfam" id="PF19077">
    <property type="entry name" value="Big_13"/>
    <property type="match status" value="1"/>
</dbReference>
<keyword evidence="2" id="KW-0964">Secreted</keyword>
<evidence type="ECO:0000259" key="7">
    <source>
        <dbReference type="PROSITE" id="PS50847"/>
    </source>
</evidence>
<evidence type="ECO:0000256" key="5">
    <source>
        <dbReference type="SAM" id="MobiDB-lite"/>
    </source>
</evidence>
<evidence type="ECO:0000256" key="1">
    <source>
        <dbReference type="ARBA" id="ARBA00022512"/>
    </source>
</evidence>
<gene>
    <name evidence="8" type="ORF">SAMN04488563_1753</name>
</gene>
<evidence type="ECO:0000256" key="6">
    <source>
        <dbReference type="SAM" id="SignalP"/>
    </source>
</evidence>
<dbReference type="OrthoDB" id="904022at2"/>
<protein>
    <submittedName>
        <fullName evidence="8">LPXTG-motif cell wall anchor domain-containing protein</fullName>
    </submittedName>
</protein>